<comment type="caution">
    <text evidence="3">The sequence shown here is derived from an EMBL/GenBank/DDBJ whole genome shotgun (WGS) entry which is preliminary data.</text>
</comment>
<keyword evidence="1" id="KW-0812">Transmembrane</keyword>
<dbReference type="SUPFAM" id="SSF48317">
    <property type="entry name" value="Acid phosphatase/Vanadium-dependent haloperoxidase"/>
    <property type="match status" value="1"/>
</dbReference>
<dbReference type="PANTHER" id="PTHR14969:SF13">
    <property type="entry name" value="AT30094P"/>
    <property type="match status" value="1"/>
</dbReference>
<dbReference type="CDD" id="cd03395">
    <property type="entry name" value="PAP2_like_4"/>
    <property type="match status" value="1"/>
</dbReference>
<dbReference type="EMBL" id="DXEN01000072">
    <property type="protein sequence ID" value="HIX86847.1"/>
    <property type="molecule type" value="Genomic_DNA"/>
</dbReference>
<dbReference type="Gene3D" id="1.20.144.10">
    <property type="entry name" value="Phosphatidic acid phosphatase type 2/haloperoxidase"/>
    <property type="match status" value="2"/>
</dbReference>
<evidence type="ECO:0000256" key="1">
    <source>
        <dbReference type="SAM" id="Phobius"/>
    </source>
</evidence>
<sequence length="229" mass="26458">MLERLLVWERDAFFWLNGSDSAFWDRFMWIYSGKVVWLPLAVFIVVLLCYRKNWKESLLVLLMIALTITLCDQFASHVCKPIFTRFRPTHHPDFMDQVKVVFDYRGGKYGFISSHAANAFGFATLLALLFRDKFFGWTIFFWATLTAYSRIYLGVHFISDIIPGALSGSLFGYLVYRLYTAIRPRLIPGSIGEPAALYTPARVRIITYAIWVTILLIACLNKPLISCLR</sequence>
<evidence type="ECO:0000313" key="4">
    <source>
        <dbReference type="Proteomes" id="UP000823847"/>
    </source>
</evidence>
<evidence type="ECO:0000259" key="2">
    <source>
        <dbReference type="SMART" id="SM00014"/>
    </source>
</evidence>
<feature type="transmembrane region" description="Helical" evidence="1">
    <location>
        <begin position="109"/>
        <end position="130"/>
    </location>
</feature>
<reference evidence="3" key="1">
    <citation type="journal article" date="2021" name="PeerJ">
        <title>Extensive microbial diversity within the chicken gut microbiome revealed by metagenomics and culture.</title>
        <authorList>
            <person name="Gilroy R."/>
            <person name="Ravi A."/>
            <person name="Getino M."/>
            <person name="Pursley I."/>
            <person name="Horton D.L."/>
            <person name="Alikhan N.F."/>
            <person name="Baker D."/>
            <person name="Gharbi K."/>
            <person name="Hall N."/>
            <person name="Watson M."/>
            <person name="Adriaenssens E.M."/>
            <person name="Foster-Nyarko E."/>
            <person name="Jarju S."/>
            <person name="Secka A."/>
            <person name="Antonio M."/>
            <person name="Oren A."/>
            <person name="Chaudhuri R.R."/>
            <person name="La Ragione R."/>
            <person name="Hildebrand F."/>
            <person name="Pallen M.J."/>
        </authorList>
    </citation>
    <scope>NUCLEOTIDE SEQUENCE</scope>
    <source>
        <strain evidence="3">ChiHecec2B26-12326</strain>
    </source>
</reference>
<dbReference type="SMART" id="SM00014">
    <property type="entry name" value="acidPPc"/>
    <property type="match status" value="1"/>
</dbReference>
<feature type="transmembrane region" description="Helical" evidence="1">
    <location>
        <begin position="57"/>
        <end position="75"/>
    </location>
</feature>
<feature type="transmembrane region" description="Helical" evidence="1">
    <location>
        <begin position="28"/>
        <end position="50"/>
    </location>
</feature>
<evidence type="ECO:0000313" key="3">
    <source>
        <dbReference type="EMBL" id="HIX86847.1"/>
    </source>
</evidence>
<accession>A0A9D2BQM8</accession>
<dbReference type="Pfam" id="PF01569">
    <property type="entry name" value="PAP2"/>
    <property type="match status" value="1"/>
</dbReference>
<name>A0A9D2BQM8_9BACT</name>
<dbReference type="PANTHER" id="PTHR14969">
    <property type="entry name" value="SPHINGOSINE-1-PHOSPHATE PHOSPHOHYDROLASE"/>
    <property type="match status" value="1"/>
</dbReference>
<dbReference type="Proteomes" id="UP000823847">
    <property type="component" value="Unassembled WGS sequence"/>
</dbReference>
<gene>
    <name evidence="3" type="ORF">H9848_09620</name>
</gene>
<organism evidence="3 4">
    <name type="scientific">Candidatus Parabacteroides intestinigallinarum</name>
    <dbReference type="NCBI Taxonomy" id="2838722"/>
    <lineage>
        <taxon>Bacteria</taxon>
        <taxon>Pseudomonadati</taxon>
        <taxon>Bacteroidota</taxon>
        <taxon>Bacteroidia</taxon>
        <taxon>Bacteroidales</taxon>
        <taxon>Tannerellaceae</taxon>
        <taxon>Parabacteroides</taxon>
    </lineage>
</organism>
<protein>
    <submittedName>
        <fullName evidence="3">Phosphatase PAP2 family protein</fullName>
    </submittedName>
</protein>
<dbReference type="InterPro" id="IPR036938">
    <property type="entry name" value="PAP2/HPO_sf"/>
</dbReference>
<keyword evidence="1" id="KW-0472">Membrane</keyword>
<dbReference type="InterPro" id="IPR000326">
    <property type="entry name" value="PAP2/HPO"/>
</dbReference>
<proteinExistence type="predicted"/>
<feature type="transmembrane region" description="Helical" evidence="1">
    <location>
        <begin position="205"/>
        <end position="225"/>
    </location>
</feature>
<reference evidence="3" key="2">
    <citation type="submission" date="2021-04" db="EMBL/GenBank/DDBJ databases">
        <authorList>
            <person name="Gilroy R."/>
        </authorList>
    </citation>
    <scope>NUCLEOTIDE SEQUENCE</scope>
    <source>
        <strain evidence="3">ChiHecec2B26-12326</strain>
    </source>
</reference>
<feature type="domain" description="Phosphatidic acid phosphatase type 2/haloperoxidase" evidence="2">
    <location>
        <begin position="60"/>
        <end position="176"/>
    </location>
</feature>
<keyword evidence="1" id="KW-1133">Transmembrane helix</keyword>
<feature type="transmembrane region" description="Helical" evidence="1">
    <location>
        <begin position="151"/>
        <end position="176"/>
    </location>
</feature>
<dbReference type="AlphaFoldDB" id="A0A9D2BQM8"/>